<dbReference type="AlphaFoldDB" id="A0A0E0HRZ1"/>
<organism evidence="2">
    <name type="scientific">Oryza nivara</name>
    <name type="common">Indian wild rice</name>
    <name type="synonym">Oryza sativa f. spontanea</name>
    <dbReference type="NCBI Taxonomy" id="4536"/>
    <lineage>
        <taxon>Eukaryota</taxon>
        <taxon>Viridiplantae</taxon>
        <taxon>Streptophyta</taxon>
        <taxon>Embryophyta</taxon>
        <taxon>Tracheophyta</taxon>
        <taxon>Spermatophyta</taxon>
        <taxon>Magnoliopsida</taxon>
        <taxon>Liliopsida</taxon>
        <taxon>Poales</taxon>
        <taxon>Poaceae</taxon>
        <taxon>BOP clade</taxon>
        <taxon>Oryzoideae</taxon>
        <taxon>Oryzeae</taxon>
        <taxon>Oryzinae</taxon>
        <taxon>Oryza</taxon>
    </lineage>
</organism>
<proteinExistence type="predicted"/>
<dbReference type="Proteomes" id="UP000006591">
    <property type="component" value="Chromosome 6"/>
</dbReference>
<evidence type="ECO:0000313" key="3">
    <source>
        <dbReference type="Proteomes" id="UP000006591"/>
    </source>
</evidence>
<dbReference type="EnsemblPlants" id="ONIVA06G20620.1">
    <property type="protein sequence ID" value="ONIVA06G20620.1"/>
    <property type="gene ID" value="ONIVA06G20620"/>
</dbReference>
<evidence type="ECO:0000313" key="2">
    <source>
        <dbReference type="EnsemblPlants" id="ONIVA06G20620.1"/>
    </source>
</evidence>
<keyword evidence="3" id="KW-1185">Reference proteome</keyword>
<feature type="region of interest" description="Disordered" evidence="1">
    <location>
        <begin position="1"/>
        <end position="68"/>
    </location>
</feature>
<protein>
    <submittedName>
        <fullName evidence="2">Uncharacterized protein</fullName>
    </submittedName>
</protein>
<accession>A0A0E0HRZ1</accession>
<evidence type="ECO:0000256" key="1">
    <source>
        <dbReference type="SAM" id="MobiDB-lite"/>
    </source>
</evidence>
<sequence length="68" mass="7119">MASDDLEGGGRERRDVQIPLSPTPGDWILCPRALADGEVGASPRGEGDGGGARGQKRQLPTLDCATMR</sequence>
<dbReference type="Gramene" id="ONIVA06G20620.1">
    <property type="protein sequence ID" value="ONIVA06G20620.1"/>
    <property type="gene ID" value="ONIVA06G20620"/>
</dbReference>
<dbReference type="HOGENOM" id="CLU_2798351_0_0_1"/>
<name>A0A0E0HRZ1_ORYNI</name>
<reference evidence="2" key="2">
    <citation type="submission" date="2018-04" db="EMBL/GenBank/DDBJ databases">
        <title>OnivRS2 (Oryza nivara Reference Sequence Version 2).</title>
        <authorList>
            <person name="Zhang J."/>
            <person name="Kudrna D."/>
            <person name="Lee S."/>
            <person name="Talag J."/>
            <person name="Rajasekar S."/>
            <person name="Welchert J."/>
            <person name="Hsing Y.-I."/>
            <person name="Wing R.A."/>
        </authorList>
    </citation>
    <scope>NUCLEOTIDE SEQUENCE [LARGE SCALE GENOMIC DNA]</scope>
    <source>
        <strain evidence="2">SL10</strain>
    </source>
</reference>
<reference evidence="2" key="1">
    <citation type="submission" date="2015-04" db="UniProtKB">
        <authorList>
            <consortium name="EnsemblPlants"/>
        </authorList>
    </citation>
    <scope>IDENTIFICATION</scope>
    <source>
        <strain evidence="2">SL10</strain>
    </source>
</reference>